<feature type="region of interest" description="Disordered" evidence="1">
    <location>
        <begin position="24"/>
        <end position="78"/>
    </location>
</feature>
<protein>
    <submittedName>
        <fullName evidence="2">11185_t:CDS:1</fullName>
    </submittedName>
</protein>
<dbReference type="EMBL" id="CAJVPJ010002642">
    <property type="protein sequence ID" value="CAG8626202.1"/>
    <property type="molecule type" value="Genomic_DNA"/>
</dbReference>
<proteinExistence type="predicted"/>
<evidence type="ECO:0000256" key="1">
    <source>
        <dbReference type="SAM" id="MobiDB-lite"/>
    </source>
</evidence>
<reference evidence="2" key="1">
    <citation type="submission" date="2021-06" db="EMBL/GenBank/DDBJ databases">
        <authorList>
            <person name="Kallberg Y."/>
            <person name="Tangrot J."/>
            <person name="Rosling A."/>
        </authorList>
    </citation>
    <scope>NUCLEOTIDE SEQUENCE</scope>
    <source>
        <strain evidence="2">IA702</strain>
    </source>
</reference>
<evidence type="ECO:0000313" key="3">
    <source>
        <dbReference type="Proteomes" id="UP000789572"/>
    </source>
</evidence>
<gene>
    <name evidence="2" type="ORF">POCULU_LOCUS8659</name>
</gene>
<dbReference type="Proteomes" id="UP000789572">
    <property type="component" value="Unassembled WGS sequence"/>
</dbReference>
<dbReference type="AlphaFoldDB" id="A0A9N9D830"/>
<organism evidence="2 3">
    <name type="scientific">Paraglomus occultum</name>
    <dbReference type="NCBI Taxonomy" id="144539"/>
    <lineage>
        <taxon>Eukaryota</taxon>
        <taxon>Fungi</taxon>
        <taxon>Fungi incertae sedis</taxon>
        <taxon>Mucoromycota</taxon>
        <taxon>Glomeromycotina</taxon>
        <taxon>Glomeromycetes</taxon>
        <taxon>Paraglomerales</taxon>
        <taxon>Paraglomeraceae</taxon>
        <taxon>Paraglomus</taxon>
    </lineage>
</organism>
<keyword evidence="3" id="KW-1185">Reference proteome</keyword>
<comment type="caution">
    <text evidence="2">The sequence shown here is derived from an EMBL/GenBank/DDBJ whole genome shotgun (WGS) entry which is preliminary data.</text>
</comment>
<sequence length="78" mass="8827">MVSAEPSARVRTYNLWRVDRAGWNRGSASDSYHHRPVSGISKYRAEANRPANGNRDDADCSFKYHDKKKGHYSSPSTV</sequence>
<feature type="non-terminal residue" evidence="2">
    <location>
        <position position="78"/>
    </location>
</feature>
<evidence type="ECO:0000313" key="2">
    <source>
        <dbReference type="EMBL" id="CAG8626202.1"/>
    </source>
</evidence>
<feature type="compositionally biased region" description="Basic and acidic residues" evidence="1">
    <location>
        <begin position="54"/>
        <end position="64"/>
    </location>
</feature>
<name>A0A9N9D830_9GLOM</name>
<accession>A0A9N9D830</accession>